<keyword evidence="1" id="KW-0677">Repeat</keyword>
<dbReference type="VEuPathDB" id="TriTrypDB:BSAL_60665"/>
<dbReference type="Pfam" id="PF00076">
    <property type="entry name" value="RRM_1"/>
    <property type="match status" value="2"/>
</dbReference>
<keyword evidence="2 3" id="KW-0694">RNA-binding</keyword>
<dbReference type="Gene3D" id="3.30.70.330">
    <property type="match status" value="2"/>
</dbReference>
<gene>
    <name evidence="6" type="ORF">BSAL_60665</name>
</gene>
<organism evidence="6 7">
    <name type="scientific">Bodo saltans</name>
    <name type="common">Flagellated protozoan</name>
    <dbReference type="NCBI Taxonomy" id="75058"/>
    <lineage>
        <taxon>Eukaryota</taxon>
        <taxon>Discoba</taxon>
        <taxon>Euglenozoa</taxon>
        <taxon>Kinetoplastea</taxon>
        <taxon>Metakinetoplastina</taxon>
        <taxon>Eubodonida</taxon>
        <taxon>Bodonidae</taxon>
        <taxon>Bodo</taxon>
    </lineage>
</organism>
<dbReference type="CDD" id="cd00590">
    <property type="entry name" value="RRM_SF"/>
    <property type="match status" value="1"/>
</dbReference>
<dbReference type="AlphaFoldDB" id="A0A0S4IQF9"/>
<dbReference type="SUPFAM" id="SSF54928">
    <property type="entry name" value="RNA-binding domain, RBD"/>
    <property type="match status" value="1"/>
</dbReference>
<accession>A0A0S4IQF9</accession>
<dbReference type="InterPro" id="IPR012677">
    <property type="entry name" value="Nucleotide-bd_a/b_plait_sf"/>
</dbReference>
<feature type="domain" description="RRM" evidence="5">
    <location>
        <begin position="96"/>
        <end position="177"/>
    </location>
</feature>
<evidence type="ECO:0000313" key="7">
    <source>
        <dbReference type="Proteomes" id="UP000051952"/>
    </source>
</evidence>
<dbReference type="OMA" id="HAVHNTC"/>
<protein>
    <submittedName>
        <fullName evidence="6">RNA-binding protein, putative</fullName>
    </submittedName>
</protein>
<evidence type="ECO:0000256" key="3">
    <source>
        <dbReference type="PROSITE-ProRule" id="PRU00176"/>
    </source>
</evidence>
<evidence type="ECO:0000259" key="5">
    <source>
        <dbReference type="PROSITE" id="PS50102"/>
    </source>
</evidence>
<evidence type="ECO:0000256" key="4">
    <source>
        <dbReference type="SAM" id="MobiDB-lite"/>
    </source>
</evidence>
<feature type="domain" description="RRM" evidence="5">
    <location>
        <begin position="5"/>
        <end position="86"/>
    </location>
</feature>
<proteinExistence type="predicted"/>
<keyword evidence="7" id="KW-1185">Reference proteome</keyword>
<dbReference type="InterPro" id="IPR035979">
    <property type="entry name" value="RBD_domain_sf"/>
</dbReference>
<feature type="compositionally biased region" description="Basic and acidic residues" evidence="4">
    <location>
        <begin position="199"/>
        <end position="214"/>
    </location>
</feature>
<dbReference type="PANTHER" id="PTHR24012">
    <property type="entry name" value="RNA BINDING PROTEIN"/>
    <property type="match status" value="1"/>
</dbReference>
<evidence type="ECO:0000256" key="1">
    <source>
        <dbReference type="ARBA" id="ARBA00022737"/>
    </source>
</evidence>
<dbReference type="InterPro" id="IPR000504">
    <property type="entry name" value="RRM_dom"/>
</dbReference>
<dbReference type="Proteomes" id="UP000051952">
    <property type="component" value="Unassembled WGS sequence"/>
</dbReference>
<dbReference type="OrthoDB" id="272703at2759"/>
<evidence type="ECO:0000256" key="2">
    <source>
        <dbReference type="ARBA" id="ARBA00022884"/>
    </source>
</evidence>
<dbReference type="GO" id="GO:0003723">
    <property type="term" value="F:RNA binding"/>
    <property type="evidence" value="ECO:0007669"/>
    <property type="project" value="UniProtKB-UniRule"/>
</dbReference>
<dbReference type="PROSITE" id="PS50102">
    <property type="entry name" value="RRM"/>
    <property type="match status" value="2"/>
</dbReference>
<evidence type="ECO:0000313" key="6">
    <source>
        <dbReference type="EMBL" id="CUF25148.1"/>
    </source>
</evidence>
<dbReference type="SMART" id="SM00360">
    <property type="entry name" value="RRM"/>
    <property type="match status" value="2"/>
</dbReference>
<feature type="region of interest" description="Disordered" evidence="4">
    <location>
        <begin position="184"/>
        <end position="214"/>
    </location>
</feature>
<reference evidence="7" key="1">
    <citation type="submission" date="2015-09" db="EMBL/GenBank/DDBJ databases">
        <authorList>
            <consortium name="Pathogen Informatics"/>
        </authorList>
    </citation>
    <scope>NUCLEOTIDE SEQUENCE [LARGE SCALE GENOMIC DNA]</scope>
    <source>
        <strain evidence="7">Lake Konstanz</strain>
    </source>
</reference>
<dbReference type="EMBL" id="CYKH01000275">
    <property type="protein sequence ID" value="CUF25148.1"/>
    <property type="molecule type" value="Genomic_DNA"/>
</dbReference>
<name>A0A0S4IQF9_BODSA</name>
<sequence>MTSLQNLFVTKLPRNITDIHLQQVFAEFRPTSAKVMLDAASGKSKGFGFVLFDSLEQGTKAFDAMNHKHVNVNGHGFTLNIFPSKHDGKTASMESNALYIRNIPTSMSKQGVEQFLSNFGTMIYCAMREDHYGNPVWVVYVEYDCVDCAKTTLKALHGSTSYFTNAPAPILAKFADCDEAKRERRRRREETRQVASKSTDNKDEAAAEEHHHSAADETVATIAVAAAPVVHHHHSAPAPPLPSVSMFTPAPVVDRAEIIAGKTIHTNPLGAADSHDVSFRSDSYSWASMSSMYRHNPYGGTFAQVRTPVVDRSNDSGNASPENHAN</sequence>